<name>A0A1H9FEN7_9PROT</name>
<organism evidence="1 2">
    <name type="scientific">Nitrosomonas ureae</name>
    <dbReference type="NCBI Taxonomy" id="44577"/>
    <lineage>
        <taxon>Bacteria</taxon>
        <taxon>Pseudomonadati</taxon>
        <taxon>Pseudomonadota</taxon>
        <taxon>Betaproteobacteria</taxon>
        <taxon>Nitrosomonadales</taxon>
        <taxon>Nitrosomonadaceae</taxon>
        <taxon>Nitrosomonas</taxon>
    </lineage>
</organism>
<evidence type="ECO:0000313" key="1">
    <source>
        <dbReference type="EMBL" id="SEQ36390.1"/>
    </source>
</evidence>
<proteinExistence type="predicted"/>
<reference evidence="1 2" key="1">
    <citation type="submission" date="2016-10" db="EMBL/GenBank/DDBJ databases">
        <authorList>
            <person name="de Groot N.N."/>
        </authorList>
    </citation>
    <scope>NUCLEOTIDE SEQUENCE [LARGE SCALE GENOMIC DNA]</scope>
    <source>
        <strain evidence="1 2">Nm9</strain>
    </source>
</reference>
<dbReference type="Proteomes" id="UP000181998">
    <property type="component" value="Unassembled WGS sequence"/>
</dbReference>
<dbReference type="STRING" id="44577.ATY38_14775"/>
<protein>
    <recommendedName>
        <fullName evidence="3">DUF2064 domain-containing protein</fullName>
    </recommendedName>
</protein>
<accession>A0A1H9FEN7</accession>
<sequence length="229" mass="24613">MSKVILVLLCKRPALGVGKQRLAASLGVEAARQVADALLACALEDACAWPGPVVIAPADQGDVEWVQTLLLPTHFPVTVMPQVTGNLGQRLNALDRALRLQGGEQLIFIGSDAPGLTTLDYEAACAALQHHDIVLIPAVDGGVVLMANRCAWPNLSVLPWSSDRLGISLIDNCRNAGKSVTTIKQGQDVDELKDLIKLSSLLRQDKRPARRMLLELVDTIVSFPEIPYG</sequence>
<dbReference type="AlphaFoldDB" id="A0A1H9FEN7"/>
<dbReference type="OrthoDB" id="9798250at2"/>
<dbReference type="EMBL" id="FOFX01000042">
    <property type="protein sequence ID" value="SEQ36390.1"/>
    <property type="molecule type" value="Genomic_DNA"/>
</dbReference>
<dbReference type="InterPro" id="IPR018641">
    <property type="entry name" value="Trfase_1_rSAM/seldom-assoc"/>
</dbReference>
<dbReference type="Gene3D" id="3.90.550.10">
    <property type="entry name" value="Spore Coat Polysaccharide Biosynthesis Protein SpsA, Chain A"/>
    <property type="match status" value="1"/>
</dbReference>
<evidence type="ECO:0008006" key="3">
    <source>
        <dbReference type="Google" id="ProtNLM"/>
    </source>
</evidence>
<dbReference type="PANTHER" id="PTHR36529:SF1">
    <property type="entry name" value="GLYCOSYLTRANSFERASE"/>
    <property type="match status" value="1"/>
</dbReference>
<dbReference type="PANTHER" id="PTHR36529">
    <property type="entry name" value="SLL1095 PROTEIN"/>
    <property type="match status" value="1"/>
</dbReference>
<dbReference type="SUPFAM" id="SSF53448">
    <property type="entry name" value="Nucleotide-diphospho-sugar transferases"/>
    <property type="match status" value="1"/>
</dbReference>
<dbReference type="RefSeq" id="WP_074721844.1">
    <property type="nucleotide sequence ID" value="NZ_FOFX01000042.1"/>
</dbReference>
<dbReference type="InterPro" id="IPR029044">
    <property type="entry name" value="Nucleotide-diphossugar_trans"/>
</dbReference>
<dbReference type="Pfam" id="PF09837">
    <property type="entry name" value="DUF2064"/>
    <property type="match status" value="1"/>
</dbReference>
<evidence type="ECO:0000313" key="2">
    <source>
        <dbReference type="Proteomes" id="UP000181998"/>
    </source>
</evidence>
<gene>
    <name evidence="1" type="ORF">SAMN05421510_10428</name>
</gene>